<dbReference type="EMBL" id="BAAAFG010000001">
    <property type="protein sequence ID" value="GAA0870869.1"/>
    <property type="molecule type" value="Genomic_DNA"/>
</dbReference>
<name>A0ABP3XRJ0_9FLAO</name>
<keyword evidence="1" id="KW-0175">Coiled coil</keyword>
<reference evidence="3" key="1">
    <citation type="journal article" date="2019" name="Int. J. Syst. Evol. Microbiol.">
        <title>The Global Catalogue of Microorganisms (GCM) 10K type strain sequencing project: providing services to taxonomists for standard genome sequencing and annotation.</title>
        <authorList>
            <consortium name="The Broad Institute Genomics Platform"/>
            <consortium name="The Broad Institute Genome Sequencing Center for Infectious Disease"/>
            <person name="Wu L."/>
            <person name="Ma J."/>
        </authorList>
    </citation>
    <scope>NUCLEOTIDE SEQUENCE [LARGE SCALE GENOMIC DNA]</scope>
    <source>
        <strain evidence="3">JCM 16082</strain>
    </source>
</reference>
<accession>A0ABP3XRJ0</accession>
<protein>
    <recommendedName>
        <fullName evidence="4">Lipoprotein</fullName>
    </recommendedName>
</protein>
<sequence>MKLKLTLILIVTLFLYSCGKKFSGKSEQEFTSSRLKVEEDLTTVEKEKLEKAFRIVALHAMSEKWNNPEDYSDSSINEITLDVVNNKTYGDLINFAENFLEEENDKKVLALEEEISQLKNDRKSTDSIITILNDFQVSEIDIREGSWDSPQITTKIINTGSLKGITEYLFDLEIYSIAKQKKIDGVGSGGSFKEGWNNDKDKFFTYVSRSLSPLMDRSKRLKEQLQNPKYPIKDLAKYDLEVNVKVRKIILSDGTSYIRPKKELFTYDDEIQQLQEKLNQLKGLKVTLDELEIKELGSKEEVAYNEEYLTVLSNIRQERNKVPERSQQISESLILSFPSNYQIRKEKHPGTYILSLNDNLVFDNTDKNLVQYQIKDTAYVEYEKLYDKPSGILNILKKENVSYDIKETIAYLKETGYYTLIDADETGYIYLLSDTYRLTRYFNTNGTHYVYTMDFKNITEAIREFDRSKELIVSKSF</sequence>
<feature type="coiled-coil region" evidence="1">
    <location>
        <begin position="264"/>
        <end position="294"/>
    </location>
</feature>
<dbReference type="RefSeq" id="WP_343762195.1">
    <property type="nucleotide sequence ID" value="NZ_BAAAFG010000001.1"/>
</dbReference>
<evidence type="ECO:0000256" key="1">
    <source>
        <dbReference type="SAM" id="Coils"/>
    </source>
</evidence>
<comment type="caution">
    <text evidence="2">The sequence shown here is derived from an EMBL/GenBank/DDBJ whole genome shotgun (WGS) entry which is preliminary data.</text>
</comment>
<keyword evidence="3" id="KW-1185">Reference proteome</keyword>
<dbReference type="Proteomes" id="UP001500507">
    <property type="component" value="Unassembled WGS sequence"/>
</dbReference>
<dbReference type="PROSITE" id="PS51257">
    <property type="entry name" value="PROKAR_LIPOPROTEIN"/>
    <property type="match status" value="1"/>
</dbReference>
<proteinExistence type="predicted"/>
<evidence type="ECO:0000313" key="2">
    <source>
        <dbReference type="EMBL" id="GAA0870869.1"/>
    </source>
</evidence>
<evidence type="ECO:0008006" key="4">
    <source>
        <dbReference type="Google" id="ProtNLM"/>
    </source>
</evidence>
<gene>
    <name evidence="2" type="ORF">GCM10009117_00140</name>
</gene>
<evidence type="ECO:0000313" key="3">
    <source>
        <dbReference type="Proteomes" id="UP001500507"/>
    </source>
</evidence>
<organism evidence="2 3">
    <name type="scientific">Gangjinia marincola</name>
    <dbReference type="NCBI Taxonomy" id="578463"/>
    <lineage>
        <taxon>Bacteria</taxon>
        <taxon>Pseudomonadati</taxon>
        <taxon>Bacteroidota</taxon>
        <taxon>Flavobacteriia</taxon>
        <taxon>Flavobacteriales</taxon>
        <taxon>Flavobacteriaceae</taxon>
        <taxon>Gangjinia</taxon>
    </lineage>
</organism>